<dbReference type="InterPro" id="IPR035437">
    <property type="entry name" value="SNase_OB-fold_sf"/>
</dbReference>
<accession>A0A6P7H1T9</accession>
<name>A0A6P7H1T9_DIAVI</name>
<dbReference type="InParanoid" id="A0A6P7H1T9"/>
<reference evidence="2" key="1">
    <citation type="submission" date="2025-08" db="UniProtKB">
        <authorList>
            <consortium name="RefSeq"/>
        </authorList>
    </citation>
    <scope>IDENTIFICATION</scope>
    <source>
        <tissue evidence="2">Whole insect</tissue>
    </source>
</reference>
<evidence type="ECO:0000313" key="2">
    <source>
        <dbReference type="RefSeq" id="XP_028151668.1"/>
    </source>
</evidence>
<evidence type="ECO:0000256" key="1">
    <source>
        <dbReference type="SAM" id="MobiDB-lite"/>
    </source>
</evidence>
<protein>
    <submittedName>
        <fullName evidence="2">Uncharacterized protein LOC114345045</fullName>
    </submittedName>
</protein>
<dbReference type="RefSeq" id="XP_028151668.1">
    <property type="nucleotide sequence ID" value="XM_028295867.1"/>
</dbReference>
<proteinExistence type="predicted"/>
<feature type="region of interest" description="Disordered" evidence="1">
    <location>
        <begin position="75"/>
        <end position="102"/>
    </location>
</feature>
<organism evidence="2">
    <name type="scientific">Diabrotica virgifera virgifera</name>
    <name type="common">western corn rootworm</name>
    <dbReference type="NCBI Taxonomy" id="50390"/>
    <lineage>
        <taxon>Eukaryota</taxon>
        <taxon>Metazoa</taxon>
        <taxon>Ecdysozoa</taxon>
        <taxon>Arthropoda</taxon>
        <taxon>Hexapoda</taxon>
        <taxon>Insecta</taxon>
        <taxon>Pterygota</taxon>
        <taxon>Neoptera</taxon>
        <taxon>Endopterygota</taxon>
        <taxon>Coleoptera</taxon>
        <taxon>Polyphaga</taxon>
        <taxon>Cucujiformia</taxon>
        <taxon>Chrysomeloidea</taxon>
        <taxon>Chrysomelidae</taxon>
        <taxon>Galerucinae</taxon>
        <taxon>Diabroticina</taxon>
        <taxon>Diabroticites</taxon>
        <taxon>Diabrotica</taxon>
    </lineage>
</organism>
<dbReference type="Gene3D" id="2.40.50.90">
    <property type="match status" value="1"/>
</dbReference>
<sequence length="102" mass="12233">MYHMPRCAIRACLYGVEPYDSDTWTTQATEKLKELTQGKILMCQLCAIDDEYKIVYIRIVDTAHFLANRHWRNPNYQKNGKTSQKKRYENDRKTHRKIYTQS</sequence>
<dbReference type="AlphaFoldDB" id="A0A6P7H1T9"/>
<feature type="compositionally biased region" description="Basic residues" evidence="1">
    <location>
        <begin position="93"/>
        <end position="102"/>
    </location>
</feature>
<gene>
    <name evidence="2" type="primary">LOC114345045</name>
</gene>